<reference evidence="3" key="1">
    <citation type="submission" date="2022-11" db="UniProtKB">
        <authorList>
            <consortium name="WormBaseParasite"/>
        </authorList>
    </citation>
    <scope>IDENTIFICATION</scope>
</reference>
<feature type="compositionally biased region" description="Basic residues" evidence="1">
    <location>
        <begin position="91"/>
        <end position="102"/>
    </location>
</feature>
<proteinExistence type="predicted"/>
<dbReference type="Proteomes" id="UP000887565">
    <property type="component" value="Unplaced"/>
</dbReference>
<feature type="compositionally biased region" description="Polar residues" evidence="1">
    <location>
        <begin position="68"/>
        <end position="77"/>
    </location>
</feature>
<feature type="region of interest" description="Disordered" evidence="1">
    <location>
        <begin position="91"/>
        <end position="141"/>
    </location>
</feature>
<dbReference type="AlphaFoldDB" id="A0A915J018"/>
<protein>
    <submittedName>
        <fullName evidence="3">Uncharacterized protein</fullName>
    </submittedName>
</protein>
<keyword evidence="2" id="KW-1185">Reference proteome</keyword>
<evidence type="ECO:0000313" key="3">
    <source>
        <dbReference type="WBParaSite" id="nRc.2.0.1.t19429-RA"/>
    </source>
</evidence>
<accession>A0A915J018</accession>
<organism evidence="2 3">
    <name type="scientific">Romanomermis culicivorax</name>
    <name type="common">Nematode worm</name>
    <dbReference type="NCBI Taxonomy" id="13658"/>
    <lineage>
        <taxon>Eukaryota</taxon>
        <taxon>Metazoa</taxon>
        <taxon>Ecdysozoa</taxon>
        <taxon>Nematoda</taxon>
        <taxon>Enoplea</taxon>
        <taxon>Dorylaimia</taxon>
        <taxon>Mermithida</taxon>
        <taxon>Mermithoidea</taxon>
        <taxon>Mermithidae</taxon>
        <taxon>Romanomermis</taxon>
    </lineage>
</organism>
<sequence length="141" mass="15597">MVLSAPEALPILGPDVARRVLEFIADGTILATPVDKILGRRLRRCGGSQSQRRPAHSSCCHITDNNEDGSPNTGGNCSIATGRQRIWRTVAHHQQPHQRHRGVTISDGNRPTVPEDWRSSRSPPVRRPGHQLPRRGPSMVR</sequence>
<dbReference type="WBParaSite" id="nRc.2.0.1.t19429-RA">
    <property type="protein sequence ID" value="nRc.2.0.1.t19429-RA"/>
    <property type="gene ID" value="nRc.2.0.1.g19429"/>
</dbReference>
<evidence type="ECO:0000313" key="2">
    <source>
        <dbReference type="Proteomes" id="UP000887565"/>
    </source>
</evidence>
<name>A0A915J018_ROMCU</name>
<feature type="region of interest" description="Disordered" evidence="1">
    <location>
        <begin position="47"/>
        <end position="77"/>
    </location>
</feature>
<evidence type="ECO:0000256" key="1">
    <source>
        <dbReference type="SAM" id="MobiDB-lite"/>
    </source>
</evidence>